<evidence type="ECO:0000256" key="2">
    <source>
        <dbReference type="SAM" id="Phobius"/>
    </source>
</evidence>
<dbReference type="InterPro" id="IPR011050">
    <property type="entry name" value="Pectin_lyase_fold/virulence"/>
</dbReference>
<dbReference type="RefSeq" id="XP_001315996.1">
    <property type="nucleotide sequence ID" value="XM_001315961.1"/>
</dbReference>
<feature type="transmembrane region" description="Helical" evidence="2">
    <location>
        <begin position="1762"/>
        <end position="1784"/>
    </location>
</feature>
<evidence type="ECO:0000313" key="4">
    <source>
        <dbReference type="Proteomes" id="UP000001542"/>
    </source>
</evidence>
<sequence>MELLYLLKVALFYSHISNFSPWQPLGFHSNFQDPSFQEIPSESNFEGYTQRIGIDITLNQNISSTYRNSQDFYSSSITIENAKFDNLNAFGGDFAGPLGGAIYTYMSNMLVQGSTFCNCKASTGGSILTIETNILMMKTKIDSNIAYNDGGGIYFQGSSSSQITLQIVETSFLNNIAFASGGAICVESQSNVYLQNVQAFYNQAHIQGGALFVANSDINIFYSKFQKNIAGHTTFNTGHKTIKFTFGMPRFTARGCGGFAHIASNQGKYTIHTNNNCFRDNYMINGAISTLDIKKPNQTSDDNIGKDVMIENNTFWISIEDQIGDYLFLSSEFTKWMFTGNQTKCDEEVGSNTTFFSTLMEGKTYTNGTTKFDYARSSNNAPDATVSSVPSPTGYTYYATPIHITTQTKTFYAKSSMWQFITTITVRQTFGSTPFSTVHSTAHLTPYITPHSTPHSTAYFTPHSTAHSTPQSTPIRTINPSPTFLPPYEPPPATENPLNGNIPDFLIVSPYNTTIVSFTAIPTNLSNTYTYLITETTALSPIFNGTTVTYTVTSSFTTTATEIESTNSIYVPTFIDNQTSFTYSRINTSTQLYTWSFTTSASNVVTVTYTNTNATFTNTTISSNGIYSAFSLIHITTLTYTNNSGKPSLTYTKTEYYNLTQAGPGTSVLFTYIKGDDYSMQTITYTTTDYKGSTFTLSTLSTQTIPSISTFVPSNPSTIVQINTNIITGSNIITSGISYFSGYLKATSNTYVEIYAPSYLLSSTLTTVDQSETYTYTIVTSLTKTYSSVSFGQIYVSYISISTNYETRTTSATVVSTNVTYTLTNTFINSSTLSYSLENGKIYTLSQTTIKHKSIPFITAILSPMITMTSTFTNVSNVMTYTFTEAIYNATQINAPFYTLDTLDITYVASAIPSTTSYAQINTSTSVISPTITNISYPIINATTFNNYEFSNLLNVSTNTSTFAILETDTLVPTITDHYTASAAFISEIWTNQSVYKSTIHDKTMAYMKTNTFTKVITNIPQGSKISTVINVSARTYTQVYKYTKTMTIPDDLGLSPTHTFEKEIFSISTISVSGYSLIHNTTLSSTQTTFYFPYSTATITNTIVDVPYSIYNGNLTLTINQTATNISTVLSTMTESLIYITSTTTLENVYQIDTSKSTNTLKAVKTNDASLITTPIAPVNKYTPFIATPNPTINLLYTSTLTAVKVPIKTNVAAYSYTIAKVLNTITSYLTAITCYSSFLTSIEGTITETYDQTTSYTITYIYAGNDPITYTVYIQHGTKEIYTYSFNNSETYTEYYVWSYKTSSALTYSPTSASTYTIIYSGVQRTANESFGTVVYIPSYSYFATQSTITLTLVPSISDISVGTDTFTLSATFSEIATNYTITNASISTTYTKVTAIPPPRTPSMTPLPTQLPPNEPGYTYTTTDTIVPQSTNTNKTTITSSWSHVGSTTNIVKPTESDTYSFTLTEHNDTITYTNTSVKTIVNKTVPKPADVTVTEVAVTTETQTNYTEKSTVTTISYQYGNATLSVTNTNVTVPKVTDTTTQTIISDYISVTSTNTVIPSETETLTNTFTTISFDNKNITTYTQTYVPTITNVSTTLTEGHTFINKVTNTTINSTIVESTEAKSTITFVISNLPERTPQLTRTPTPPPPRTPIRTPEQTPSTPAQTPSTDFTVVGTIIETQVNDTTVIVTRTFVVTQTLTSEAHSDSTIFYSTETLKETDVSVVIFTLIDTTTNVVYFSIVNDGQTSDVSKGLPQTTIIILAVIGCAVIFAIAFIALFMYRKYRDKSDSTPSLESQETDDLYAVDNETRTSIIATFNNEDENEMLTTFNCITTNSTVTEGDEDNASQFNDEDDMFLNGEF</sequence>
<keyword evidence="4" id="KW-1185">Reference proteome</keyword>
<gene>
    <name evidence="3" type="ORF">TVAG_232560</name>
</gene>
<evidence type="ECO:0000313" key="3">
    <source>
        <dbReference type="EMBL" id="EAY03773.1"/>
    </source>
</evidence>
<dbReference type="VEuPathDB" id="TrichDB:TVAG_232560"/>
<accession>A2EU86</accession>
<name>A2EU86_TRIV3</name>
<organism evidence="3 4">
    <name type="scientific">Trichomonas vaginalis (strain ATCC PRA-98 / G3)</name>
    <dbReference type="NCBI Taxonomy" id="412133"/>
    <lineage>
        <taxon>Eukaryota</taxon>
        <taxon>Metamonada</taxon>
        <taxon>Parabasalia</taxon>
        <taxon>Trichomonadida</taxon>
        <taxon>Trichomonadidae</taxon>
        <taxon>Trichomonas</taxon>
    </lineage>
</organism>
<feature type="region of interest" description="Disordered" evidence="1">
    <location>
        <begin position="1637"/>
        <end position="1673"/>
    </location>
</feature>
<dbReference type="PANTHER" id="PTHR46155">
    <property type="entry name" value="BIFUNCTIONAL INHIBITOR/LIPID-TRANSFER PROTEIN/SEED STORAGE 2S ALBUMIN SUPERFAMILY PROTEIN"/>
    <property type="match status" value="1"/>
</dbReference>
<feature type="compositionally biased region" description="Low complexity" evidence="1">
    <location>
        <begin position="1656"/>
        <end position="1673"/>
    </location>
</feature>
<evidence type="ECO:0008006" key="5">
    <source>
        <dbReference type="Google" id="ProtNLM"/>
    </source>
</evidence>
<dbReference type="SUPFAM" id="SSF51126">
    <property type="entry name" value="Pectin lyase-like"/>
    <property type="match status" value="1"/>
</dbReference>
<dbReference type="STRING" id="5722.A2EU86"/>
<feature type="compositionally biased region" description="Low complexity" evidence="1">
    <location>
        <begin position="1637"/>
        <end position="1647"/>
    </location>
</feature>
<evidence type="ECO:0000256" key="1">
    <source>
        <dbReference type="SAM" id="MobiDB-lite"/>
    </source>
</evidence>
<dbReference type="Proteomes" id="UP000001542">
    <property type="component" value="Unassembled WGS sequence"/>
</dbReference>
<dbReference type="KEGG" id="tva:4761624"/>
<keyword evidence="2" id="KW-1133">Transmembrane helix</keyword>
<dbReference type="PANTHER" id="PTHR46155:SF1">
    <property type="entry name" value="BIFUNCTIONAL INHIBITOR_LIPID-TRANSFER PROTEIN_SEED STORAGE 2S ALBUMIN SUPERFAMILY PROTEIN"/>
    <property type="match status" value="1"/>
</dbReference>
<dbReference type="OrthoDB" id="2017446at2759"/>
<dbReference type="VEuPathDB" id="TrichDB:TVAGG3_1051410"/>
<protein>
    <recommendedName>
        <fullName evidence="5">Polymorphic outer membrane protein</fullName>
    </recommendedName>
</protein>
<dbReference type="SMR" id="A2EU86"/>
<reference evidence="3" key="2">
    <citation type="journal article" date="2007" name="Science">
        <title>Draft genome sequence of the sexually transmitted pathogen Trichomonas vaginalis.</title>
        <authorList>
            <person name="Carlton J.M."/>
            <person name="Hirt R.P."/>
            <person name="Silva J.C."/>
            <person name="Delcher A.L."/>
            <person name="Schatz M."/>
            <person name="Zhao Q."/>
            <person name="Wortman J.R."/>
            <person name="Bidwell S.L."/>
            <person name="Alsmark U.C.M."/>
            <person name="Besteiro S."/>
            <person name="Sicheritz-Ponten T."/>
            <person name="Noel C.J."/>
            <person name="Dacks J.B."/>
            <person name="Foster P.G."/>
            <person name="Simillion C."/>
            <person name="Van de Peer Y."/>
            <person name="Miranda-Saavedra D."/>
            <person name="Barton G.J."/>
            <person name="Westrop G.D."/>
            <person name="Mueller S."/>
            <person name="Dessi D."/>
            <person name="Fiori P.L."/>
            <person name="Ren Q."/>
            <person name="Paulsen I."/>
            <person name="Zhang H."/>
            <person name="Bastida-Corcuera F.D."/>
            <person name="Simoes-Barbosa A."/>
            <person name="Brown M.T."/>
            <person name="Hayes R.D."/>
            <person name="Mukherjee M."/>
            <person name="Okumura C.Y."/>
            <person name="Schneider R."/>
            <person name="Smith A.J."/>
            <person name="Vanacova S."/>
            <person name="Villalvazo M."/>
            <person name="Haas B.J."/>
            <person name="Pertea M."/>
            <person name="Feldblyum T.V."/>
            <person name="Utterback T.R."/>
            <person name="Shu C.L."/>
            <person name="Osoegawa K."/>
            <person name="de Jong P.J."/>
            <person name="Hrdy I."/>
            <person name="Horvathova L."/>
            <person name="Zubacova Z."/>
            <person name="Dolezal P."/>
            <person name="Malik S.B."/>
            <person name="Logsdon J.M. Jr."/>
            <person name="Henze K."/>
            <person name="Gupta A."/>
            <person name="Wang C.C."/>
            <person name="Dunne R.L."/>
            <person name="Upcroft J.A."/>
            <person name="Upcroft P."/>
            <person name="White O."/>
            <person name="Salzberg S.L."/>
            <person name="Tang P."/>
            <person name="Chiu C.-H."/>
            <person name="Lee Y.-S."/>
            <person name="Embley T.M."/>
            <person name="Coombs G.H."/>
            <person name="Mottram J.C."/>
            <person name="Tachezy J."/>
            <person name="Fraser-Liggett C.M."/>
            <person name="Johnson P.J."/>
        </authorList>
    </citation>
    <scope>NUCLEOTIDE SEQUENCE [LARGE SCALE GENOMIC DNA]</scope>
    <source>
        <strain evidence="3">G3</strain>
    </source>
</reference>
<keyword evidence="2" id="KW-0472">Membrane</keyword>
<dbReference type="EMBL" id="DS113494">
    <property type="protein sequence ID" value="EAY03773.1"/>
    <property type="molecule type" value="Genomic_DNA"/>
</dbReference>
<proteinExistence type="predicted"/>
<dbReference type="InParanoid" id="A2EU86"/>
<reference evidence="3" key="1">
    <citation type="submission" date="2006-10" db="EMBL/GenBank/DDBJ databases">
        <authorList>
            <person name="Amadeo P."/>
            <person name="Zhao Q."/>
            <person name="Wortman J."/>
            <person name="Fraser-Liggett C."/>
            <person name="Carlton J."/>
        </authorList>
    </citation>
    <scope>NUCLEOTIDE SEQUENCE</scope>
    <source>
        <strain evidence="3">G3</strain>
    </source>
</reference>
<keyword evidence="2" id="KW-0812">Transmembrane</keyword>